<proteinExistence type="predicted"/>
<evidence type="ECO:0000313" key="1">
    <source>
        <dbReference type="EMBL" id="ABM53524.1"/>
    </source>
</evidence>
<accession>B1N6H8</accession>
<organism evidence="1">
    <name type="scientific">uncultured bacterium CBNPD1 BAC clone 543</name>
    <dbReference type="NCBI Taxonomy" id="417308"/>
    <lineage>
        <taxon>Bacteria</taxon>
        <taxon>environmental samples</taxon>
    </lineage>
</organism>
<reference evidence="1" key="1">
    <citation type="journal article" date="2008" name="FEMS Microbiol. Ecol.">
        <title>Metagenomic analysis of a freshwater toxic cyanobacteria bloom.</title>
        <authorList>
            <person name="Pope P.B."/>
            <person name="Patel B.K."/>
        </authorList>
    </citation>
    <scope>NUCLEOTIDE SEQUENCE</scope>
</reference>
<dbReference type="AlphaFoldDB" id="B1N6H8"/>
<protein>
    <submittedName>
        <fullName evidence="1">Putative S1/P1 nuclease</fullName>
    </submittedName>
</protein>
<name>B1N6H8_9BACT</name>
<dbReference type="EMBL" id="EF157668">
    <property type="protein sequence ID" value="ABM53524.1"/>
    <property type="molecule type" value="Genomic_DNA"/>
</dbReference>
<sequence length="59" mass="6520">MLTSLQIAARFMGGWLVSVCIASSCLAWGEDGHRIVGALAAERLTPEARRRRHRTVGKR</sequence>